<dbReference type="Proteomes" id="UP000054498">
    <property type="component" value="Unassembled WGS sequence"/>
</dbReference>
<evidence type="ECO:0008006" key="3">
    <source>
        <dbReference type="Google" id="ProtNLM"/>
    </source>
</evidence>
<gene>
    <name evidence="1" type="ORF">MNEG_6727</name>
</gene>
<dbReference type="GeneID" id="25739603"/>
<dbReference type="RefSeq" id="XP_013900258.1">
    <property type="nucleotide sequence ID" value="XM_014044804.1"/>
</dbReference>
<reference evidence="1 2" key="1">
    <citation type="journal article" date="2013" name="BMC Genomics">
        <title>Reconstruction of the lipid metabolism for the microalga Monoraphidium neglectum from its genome sequence reveals characteristics suitable for biofuel production.</title>
        <authorList>
            <person name="Bogen C."/>
            <person name="Al-Dilaimi A."/>
            <person name="Albersmeier A."/>
            <person name="Wichmann J."/>
            <person name="Grundmann M."/>
            <person name="Rupp O."/>
            <person name="Lauersen K.J."/>
            <person name="Blifernez-Klassen O."/>
            <person name="Kalinowski J."/>
            <person name="Goesmann A."/>
            <person name="Mussgnug J.H."/>
            <person name="Kruse O."/>
        </authorList>
    </citation>
    <scope>NUCLEOTIDE SEQUENCE [LARGE SCALE GENOMIC DNA]</scope>
    <source>
        <strain evidence="1 2">SAG 48.87</strain>
    </source>
</reference>
<keyword evidence="2" id="KW-1185">Reference proteome</keyword>
<protein>
    <recommendedName>
        <fullName evidence="3">Glycosyltransferase family 92 protein</fullName>
    </recommendedName>
</protein>
<evidence type="ECO:0000313" key="2">
    <source>
        <dbReference type="Proteomes" id="UP000054498"/>
    </source>
</evidence>
<proteinExistence type="predicted"/>
<evidence type="ECO:0000313" key="1">
    <source>
        <dbReference type="EMBL" id="KIZ01239.1"/>
    </source>
</evidence>
<organism evidence="1 2">
    <name type="scientific">Monoraphidium neglectum</name>
    <dbReference type="NCBI Taxonomy" id="145388"/>
    <lineage>
        <taxon>Eukaryota</taxon>
        <taxon>Viridiplantae</taxon>
        <taxon>Chlorophyta</taxon>
        <taxon>core chlorophytes</taxon>
        <taxon>Chlorophyceae</taxon>
        <taxon>CS clade</taxon>
        <taxon>Sphaeropleales</taxon>
        <taxon>Selenastraceae</taxon>
        <taxon>Monoraphidium</taxon>
    </lineage>
</organism>
<dbReference type="KEGG" id="mng:MNEG_6727"/>
<accession>A0A0D2L1N9</accession>
<dbReference type="EMBL" id="KK101341">
    <property type="protein sequence ID" value="KIZ01239.1"/>
    <property type="molecule type" value="Genomic_DNA"/>
</dbReference>
<name>A0A0D2L1N9_9CHLO</name>
<sequence length="384" mass="40469">MPVALKAFVPAARAAPSYALRIEGSDYLAVLDAEGGCATPADPLSPGRLPATSWVLLSVPPPWNDDLTTHVLRLREHLEWHRRVGFTGHILYYDPAQATRLARDPAFMQLLGSYRVAVVRWAQFPKVAWLPWDAQGLRLSHAYLALWGWDAGLLPIDVDEFLLLEDSTQHPAAAMPPGSALRALVRHCGGGADGVTFERFAVYCSSGSACPGGDEASVWRAREPPAALAGANASDGGWSWADGDRSGLGPSRLAAYRAVEAVPHVGSKAWSTSACTFPASVHEHRLSGLRGCAHVQARPSCGRLLHAINSFHFRDNWLAPGRAVAPFRHPWWPAVLVARPEAAVGVATGEPEGVAGPAGVGLDALGAAAQVGAGGAAGAAVAQQ</sequence>
<dbReference type="OrthoDB" id="10567869at2759"/>
<dbReference type="AlphaFoldDB" id="A0A0D2L1N9"/>